<dbReference type="SUPFAM" id="SSF54980">
    <property type="entry name" value="EF-G C-terminal domain-like"/>
    <property type="match status" value="2"/>
</dbReference>
<dbReference type="SMART" id="SM00838">
    <property type="entry name" value="EFG_C"/>
    <property type="match status" value="1"/>
</dbReference>
<comment type="function">
    <text evidence="7 8">Catalyzes the GTP-dependent ribosomal translocation step during translation elongation. During this step, the ribosome changes from the pre-translocational (PRE) to the post-translocational (POST) state as the newly formed A-site-bound peptidyl-tRNA and P-site-bound deacylated tRNA move to the P and E sites, respectively. Catalyzes the coordinated movement of the two tRNA molecules, the mRNA and conformational changes in the ribosome.</text>
</comment>
<dbReference type="SUPFAM" id="SSF50447">
    <property type="entry name" value="Translation proteins"/>
    <property type="match status" value="1"/>
</dbReference>
<dbReference type="Pfam" id="PF03144">
    <property type="entry name" value="GTP_EFTU_D2"/>
    <property type="match status" value="1"/>
</dbReference>
<dbReference type="Proteomes" id="UP001595526">
    <property type="component" value="Unassembled WGS sequence"/>
</dbReference>
<dbReference type="PANTHER" id="PTHR43261:SF1">
    <property type="entry name" value="RIBOSOME-RELEASING FACTOR 2, MITOCHONDRIAL"/>
    <property type="match status" value="1"/>
</dbReference>
<dbReference type="GO" id="GO:0003746">
    <property type="term" value="F:translation elongation factor activity"/>
    <property type="evidence" value="ECO:0007669"/>
    <property type="project" value="UniProtKB-KW"/>
</dbReference>
<dbReference type="InterPro" id="IPR000795">
    <property type="entry name" value="T_Tr_GTP-bd_dom"/>
</dbReference>
<keyword evidence="3 8" id="KW-0547">Nucleotide-binding</keyword>
<dbReference type="CDD" id="cd01886">
    <property type="entry name" value="EF-G"/>
    <property type="match status" value="1"/>
</dbReference>
<gene>
    <name evidence="8 10" type="primary">fusA</name>
    <name evidence="10" type="ORF">ACFOET_03095</name>
</gene>
<dbReference type="PRINTS" id="PR00315">
    <property type="entry name" value="ELONGATNFCT"/>
</dbReference>
<dbReference type="Gene3D" id="2.40.30.10">
    <property type="entry name" value="Translation factors"/>
    <property type="match status" value="1"/>
</dbReference>
<organism evidence="10 11">
    <name type="scientific">Parapedobacter deserti</name>
    <dbReference type="NCBI Taxonomy" id="1912957"/>
    <lineage>
        <taxon>Bacteria</taxon>
        <taxon>Pseudomonadati</taxon>
        <taxon>Bacteroidota</taxon>
        <taxon>Sphingobacteriia</taxon>
        <taxon>Sphingobacteriales</taxon>
        <taxon>Sphingobacteriaceae</taxon>
        <taxon>Parapedobacter</taxon>
    </lineage>
</organism>
<reference evidence="11" key="1">
    <citation type="journal article" date="2019" name="Int. J. Syst. Evol. Microbiol.">
        <title>The Global Catalogue of Microorganisms (GCM) 10K type strain sequencing project: providing services to taxonomists for standard genome sequencing and annotation.</title>
        <authorList>
            <consortium name="The Broad Institute Genomics Platform"/>
            <consortium name="The Broad Institute Genome Sequencing Center for Infectious Disease"/>
            <person name="Wu L."/>
            <person name="Ma J."/>
        </authorList>
    </citation>
    <scope>NUCLEOTIDE SEQUENCE [LARGE SCALE GENOMIC DNA]</scope>
    <source>
        <strain evidence="11">KCTC 52416</strain>
    </source>
</reference>
<dbReference type="NCBIfam" id="TIGR00484">
    <property type="entry name" value="EF-G"/>
    <property type="match status" value="1"/>
</dbReference>
<evidence type="ECO:0000313" key="10">
    <source>
        <dbReference type="EMBL" id="MFC3196590.1"/>
    </source>
</evidence>
<accession>A0ABV7JEQ1</accession>
<comment type="caution">
    <text evidence="10">The sequence shown here is derived from an EMBL/GenBank/DDBJ whole genome shotgun (WGS) entry which is preliminary data.</text>
</comment>
<dbReference type="Pfam" id="PF00679">
    <property type="entry name" value="EFG_C"/>
    <property type="match status" value="1"/>
</dbReference>
<evidence type="ECO:0000259" key="9">
    <source>
        <dbReference type="PROSITE" id="PS51722"/>
    </source>
</evidence>
<dbReference type="CDD" id="cd04088">
    <property type="entry name" value="EFG_mtEFG_II"/>
    <property type="match status" value="1"/>
</dbReference>
<dbReference type="Gene3D" id="3.30.70.870">
    <property type="entry name" value="Elongation Factor G (Translational Gtpase), domain 3"/>
    <property type="match status" value="1"/>
</dbReference>
<keyword evidence="5 8" id="KW-0648">Protein biosynthesis</keyword>
<dbReference type="SUPFAM" id="SSF54211">
    <property type="entry name" value="Ribosomal protein S5 domain 2-like"/>
    <property type="match status" value="1"/>
</dbReference>
<sequence>MSRDLKYTRNIGIAAHIDAGKTTTTERILYYAGVNHKIGEVHEGASTMDWMVQEAERGITITSAATTVFWNYRGSQYQVNIIDTPGHVDFTVEVNRSLRVLDGLVFLFSAVDGVEPQSETNWRLADNYKVSRIGFVNKMDRSGADFLNVVKQVKEMLGAEAVPLQLPIGSEDNFKGVVDLINNRGIIWNEHDKGMTFTEVPIPDDMADDVAHWREKLLESVASYDESLMEKFFDDPDSITEREVLDALRKAVLDNSIVPMVCGSSFKNKGVQTMLDLVMELLPSPLDQEAVKGTDPRTEQEIFRKPDVKEPFAALAFKIATDPFVGRLCFIRVYSGNLDAGSYVYNARSDNKERISRIFQMHANKQNPIPNIGAGDIGAVVGFKDIKTGDTLCDEKHPIVLESMVFPEPVIGLAIEPKTQADVDKLGVALSKLAEEDPTFRVQTDEDTGQTVISGMGELHLDILIDRLKREFKVEVNQGAPQVAYKESITGTSQHREVYKKQTGGRGKFADIQVVISPVDEDWDATKSPLQFVNEIVGGAIPKEYIPSVQKGFEASMANGVLAGYPLSSMKVRLIDGSFHPVDSDSLSFEIAGRTAFREALPKCSPVLMEPIMKIEVLTPEENMGDVMGDLNRRRGQLQGIDSRAGSQVIKAMVPLSEMFGYVTQLRTITSGRATSTMEFDHYAEAPKNVQDEVIAKAKGKVKV</sequence>
<dbReference type="InterPro" id="IPR041095">
    <property type="entry name" value="EFG_II"/>
</dbReference>
<dbReference type="Gene3D" id="3.40.50.300">
    <property type="entry name" value="P-loop containing nucleotide triphosphate hydrolases"/>
    <property type="match status" value="1"/>
</dbReference>
<dbReference type="HAMAP" id="MF_00054_B">
    <property type="entry name" value="EF_G_EF_2_B"/>
    <property type="match status" value="1"/>
</dbReference>
<dbReference type="PROSITE" id="PS00301">
    <property type="entry name" value="G_TR_1"/>
    <property type="match status" value="1"/>
</dbReference>
<evidence type="ECO:0000256" key="4">
    <source>
        <dbReference type="ARBA" id="ARBA00022768"/>
    </source>
</evidence>
<dbReference type="InterPro" id="IPR000640">
    <property type="entry name" value="EFG_V-like"/>
</dbReference>
<protein>
    <recommendedName>
        <fullName evidence="2 8">Elongation factor G</fullName>
        <shortName evidence="8">EF-G</shortName>
    </recommendedName>
</protein>
<dbReference type="PROSITE" id="PS51722">
    <property type="entry name" value="G_TR_2"/>
    <property type="match status" value="1"/>
</dbReference>
<dbReference type="NCBIfam" id="TIGR00231">
    <property type="entry name" value="small_GTP"/>
    <property type="match status" value="1"/>
</dbReference>
<evidence type="ECO:0000313" key="11">
    <source>
        <dbReference type="Proteomes" id="UP001595526"/>
    </source>
</evidence>
<dbReference type="CDD" id="cd03713">
    <property type="entry name" value="EFG_mtEFG_C"/>
    <property type="match status" value="1"/>
</dbReference>
<dbReference type="InterPro" id="IPR014721">
    <property type="entry name" value="Ribsml_uS5_D2-typ_fold_subgr"/>
</dbReference>
<evidence type="ECO:0000256" key="3">
    <source>
        <dbReference type="ARBA" id="ARBA00022741"/>
    </source>
</evidence>
<dbReference type="InterPro" id="IPR020568">
    <property type="entry name" value="Ribosomal_Su5_D2-typ_SF"/>
</dbReference>
<dbReference type="InterPro" id="IPR009022">
    <property type="entry name" value="EFG_III"/>
</dbReference>
<evidence type="ECO:0000256" key="6">
    <source>
        <dbReference type="ARBA" id="ARBA00023134"/>
    </source>
</evidence>
<evidence type="ECO:0000256" key="1">
    <source>
        <dbReference type="ARBA" id="ARBA00005870"/>
    </source>
</evidence>
<dbReference type="InterPro" id="IPR031157">
    <property type="entry name" value="G_TR_CS"/>
</dbReference>
<dbReference type="SUPFAM" id="SSF52540">
    <property type="entry name" value="P-loop containing nucleoside triphosphate hydrolases"/>
    <property type="match status" value="1"/>
</dbReference>
<dbReference type="InterPro" id="IPR035647">
    <property type="entry name" value="EFG_III/V"/>
</dbReference>
<dbReference type="InterPro" id="IPR009000">
    <property type="entry name" value="Transl_B-barrel_sf"/>
</dbReference>
<dbReference type="Pfam" id="PF00009">
    <property type="entry name" value="GTP_EFTU"/>
    <property type="match status" value="1"/>
</dbReference>
<feature type="binding site" evidence="8">
    <location>
        <begin position="83"/>
        <end position="87"/>
    </location>
    <ligand>
        <name>GTP</name>
        <dbReference type="ChEBI" id="CHEBI:37565"/>
    </ligand>
</feature>
<dbReference type="Gene3D" id="3.30.70.240">
    <property type="match status" value="1"/>
</dbReference>
<dbReference type="CDD" id="cd16262">
    <property type="entry name" value="EFG_III"/>
    <property type="match status" value="1"/>
</dbReference>
<dbReference type="Gene3D" id="3.30.230.10">
    <property type="match status" value="1"/>
</dbReference>
<dbReference type="InterPro" id="IPR047872">
    <property type="entry name" value="EFG_IV"/>
</dbReference>
<dbReference type="InterPro" id="IPR004540">
    <property type="entry name" value="Transl_elong_EFG/EF2"/>
</dbReference>
<dbReference type="SMART" id="SM00889">
    <property type="entry name" value="EFG_IV"/>
    <property type="match status" value="1"/>
</dbReference>
<dbReference type="InterPro" id="IPR005517">
    <property type="entry name" value="Transl_elong_EFG/EF2_IV"/>
</dbReference>
<dbReference type="RefSeq" id="WP_379019448.1">
    <property type="nucleotide sequence ID" value="NZ_JBHRTA010000008.1"/>
</dbReference>
<feature type="domain" description="Tr-type G" evidence="9">
    <location>
        <begin position="6"/>
        <end position="286"/>
    </location>
</feature>
<dbReference type="CDD" id="cd01434">
    <property type="entry name" value="EFG_mtEFG1_IV"/>
    <property type="match status" value="1"/>
</dbReference>
<dbReference type="EMBL" id="JBHRTA010000008">
    <property type="protein sequence ID" value="MFC3196590.1"/>
    <property type="molecule type" value="Genomic_DNA"/>
</dbReference>
<evidence type="ECO:0000256" key="7">
    <source>
        <dbReference type="ARBA" id="ARBA00024731"/>
    </source>
</evidence>
<dbReference type="InterPro" id="IPR005225">
    <property type="entry name" value="Small_GTP-bd"/>
</dbReference>
<comment type="subcellular location">
    <subcellularLocation>
        <location evidence="8">Cytoplasm</location>
    </subcellularLocation>
</comment>
<comment type="similarity">
    <text evidence="1 8">Belongs to the TRAFAC class translation factor GTPase superfamily. Classic translation factor GTPase family. EF-G/EF-2 subfamily.</text>
</comment>
<proteinExistence type="inferred from homology"/>
<name>A0ABV7JEQ1_9SPHI</name>
<dbReference type="NCBIfam" id="NF009381">
    <property type="entry name" value="PRK12740.1-5"/>
    <property type="match status" value="1"/>
</dbReference>
<dbReference type="InterPro" id="IPR004161">
    <property type="entry name" value="EFTu-like_2"/>
</dbReference>
<feature type="binding site" evidence="8">
    <location>
        <begin position="137"/>
        <end position="140"/>
    </location>
    <ligand>
        <name>GTP</name>
        <dbReference type="ChEBI" id="CHEBI:37565"/>
    </ligand>
</feature>
<keyword evidence="6 8" id="KW-0342">GTP-binding</keyword>
<keyword evidence="8" id="KW-0963">Cytoplasm</keyword>
<keyword evidence="11" id="KW-1185">Reference proteome</keyword>
<evidence type="ECO:0000256" key="2">
    <source>
        <dbReference type="ARBA" id="ARBA00017872"/>
    </source>
</evidence>
<dbReference type="InterPro" id="IPR035649">
    <property type="entry name" value="EFG_V"/>
</dbReference>
<dbReference type="InterPro" id="IPR027417">
    <property type="entry name" value="P-loop_NTPase"/>
</dbReference>
<evidence type="ECO:0000256" key="8">
    <source>
        <dbReference type="HAMAP-Rule" id="MF_00054"/>
    </source>
</evidence>
<feature type="binding site" evidence="8">
    <location>
        <begin position="15"/>
        <end position="22"/>
    </location>
    <ligand>
        <name>GTP</name>
        <dbReference type="ChEBI" id="CHEBI:37565"/>
    </ligand>
</feature>
<dbReference type="PANTHER" id="PTHR43261">
    <property type="entry name" value="TRANSLATION ELONGATION FACTOR G-RELATED"/>
    <property type="match status" value="1"/>
</dbReference>
<dbReference type="Pfam" id="PF03764">
    <property type="entry name" value="EFG_IV"/>
    <property type="match status" value="1"/>
</dbReference>
<keyword evidence="4 8" id="KW-0251">Elongation factor</keyword>
<dbReference type="Pfam" id="PF14492">
    <property type="entry name" value="EFG_III"/>
    <property type="match status" value="1"/>
</dbReference>
<evidence type="ECO:0000256" key="5">
    <source>
        <dbReference type="ARBA" id="ARBA00022917"/>
    </source>
</evidence>